<organism evidence="1">
    <name type="scientific">Wolbachia endosymbiont of Sergentomyia squamirostris</name>
    <dbReference type="NCBI Taxonomy" id="3113640"/>
    <lineage>
        <taxon>Bacteria</taxon>
        <taxon>Pseudomonadati</taxon>
        <taxon>Pseudomonadota</taxon>
        <taxon>Alphaproteobacteria</taxon>
        <taxon>Rickettsiales</taxon>
        <taxon>Anaplasmataceae</taxon>
        <taxon>Wolbachieae</taxon>
        <taxon>Wolbachia</taxon>
    </lineage>
</organism>
<gene>
    <name evidence="1" type="ORF">DMENIID0003_01770</name>
</gene>
<evidence type="ECO:0000313" key="1">
    <source>
        <dbReference type="EMBL" id="BFD47103.1"/>
    </source>
</evidence>
<accession>A0AAT9GB64</accession>
<proteinExistence type="predicted"/>
<protein>
    <submittedName>
        <fullName evidence="1">Uncharacterized protein</fullName>
    </submittedName>
</protein>
<dbReference type="AlphaFoldDB" id="A0AAT9GB64"/>
<reference evidence="1" key="1">
    <citation type="submission" date="2024-01" db="EMBL/GenBank/DDBJ databases">
        <title>Sequencing the genomes of a sandfly, Sergentomyia squamirostris, and its two endosymbionts.</title>
        <authorList>
            <person name="Itokawa K."/>
            <person name="Sanjoba C."/>
        </authorList>
    </citation>
    <scope>NUCLEOTIDE SEQUENCE</scope>
    <source>
        <strain evidence="1">WSSQ</strain>
    </source>
</reference>
<name>A0AAT9GB64_9RICK</name>
<dbReference type="EMBL" id="AP029172">
    <property type="protein sequence ID" value="BFD47103.1"/>
    <property type="molecule type" value="Genomic_DNA"/>
</dbReference>
<sequence>MYSSVISDSSSSILLSTEKELLREEGVLGEKYPLLLGVGDYGDICGSFVNISSAGTC</sequence>